<evidence type="ECO:0000256" key="6">
    <source>
        <dbReference type="ARBA" id="ARBA00023004"/>
    </source>
</evidence>
<evidence type="ECO:0000313" key="8">
    <source>
        <dbReference type="EMBL" id="ORY35067.1"/>
    </source>
</evidence>
<protein>
    <submittedName>
        <fullName evidence="8">Taurine catabolism dioxygenase</fullName>
    </submittedName>
</protein>
<dbReference type="PANTHER" id="PTHR43779:SF2">
    <property type="entry name" value="ALPHA-KETOGLUTARATE-DEPENDENT XANTHINE DIOXYGENASE XAN1"/>
    <property type="match status" value="1"/>
</dbReference>
<dbReference type="InParanoid" id="A0A1Y2BKD3"/>
<gene>
    <name evidence="8" type="ORF">BCR39DRAFT_516540</name>
</gene>
<evidence type="ECO:0000313" key="9">
    <source>
        <dbReference type="Proteomes" id="UP000193986"/>
    </source>
</evidence>
<organism evidence="8 9">
    <name type="scientific">Naematelia encephala</name>
    <dbReference type="NCBI Taxonomy" id="71784"/>
    <lineage>
        <taxon>Eukaryota</taxon>
        <taxon>Fungi</taxon>
        <taxon>Dikarya</taxon>
        <taxon>Basidiomycota</taxon>
        <taxon>Agaricomycotina</taxon>
        <taxon>Tremellomycetes</taxon>
        <taxon>Tremellales</taxon>
        <taxon>Naemateliaceae</taxon>
        <taxon>Naematelia</taxon>
    </lineage>
</organism>
<dbReference type="AlphaFoldDB" id="A0A1Y2BKD3"/>
<proteinExistence type="inferred from homology"/>
<keyword evidence="6" id="KW-0408">Iron</keyword>
<dbReference type="FunCoup" id="A0A1Y2BKD3">
    <property type="interactions" value="1"/>
</dbReference>
<dbReference type="InterPro" id="IPR051178">
    <property type="entry name" value="TfdA_dioxygenase"/>
</dbReference>
<comment type="cofactor">
    <cofactor evidence="1">
        <name>Fe(2+)</name>
        <dbReference type="ChEBI" id="CHEBI:29033"/>
    </cofactor>
</comment>
<dbReference type="EMBL" id="MCFC01000002">
    <property type="protein sequence ID" value="ORY35067.1"/>
    <property type="molecule type" value="Genomic_DNA"/>
</dbReference>
<dbReference type="SUPFAM" id="SSF51197">
    <property type="entry name" value="Clavaminate synthase-like"/>
    <property type="match status" value="1"/>
</dbReference>
<sequence length="431" mass="47913">MLFSLPSLRTPLILALHRISQSSIHTNIMAATTHFKYSPIPPPPTANPTYFAEFGRQVQGFDPSTVSEEQMNEIIDMLYKHSVLLFKNTKLTPKQQFDMTHAFDPKAESYGHGNNKTGKEKASILHPDLKTIPHQPQVQLIGNGQVQGNYEGLESPKLKHPHFSTFHGKPLSPEDEAANATRFYRWHIDAALYALSPPKVTTLYAVKVPQGQPQRCLYDDGTGDEIEVPLGGTAFVSGKTMFDILSPEMKSLAVRTKIQYAPHPYVWMSPAHAMPTGLGIESEGKELPLEELPEWEESKVKVYPMCWKNPVTGALHIQVHPCGAHQLHIDPLPEGASKEGALYPDGAHITDLAEVRKLLYSIQRPGIAPELVYAQDWEDGDLVVFHNRGVLHSVTGTLKDSEIRQFHQCNLAASDDPTGPTEEDVKVYVQA</sequence>
<dbReference type="Pfam" id="PF02668">
    <property type="entry name" value="TauD"/>
    <property type="match status" value="1"/>
</dbReference>
<dbReference type="GO" id="GO:0051213">
    <property type="term" value="F:dioxygenase activity"/>
    <property type="evidence" value="ECO:0007669"/>
    <property type="project" value="UniProtKB-KW"/>
</dbReference>
<dbReference type="PANTHER" id="PTHR43779">
    <property type="entry name" value="DIOXYGENASE RV0097-RELATED"/>
    <property type="match status" value="1"/>
</dbReference>
<keyword evidence="5" id="KW-0560">Oxidoreductase</keyword>
<dbReference type="GO" id="GO:0046872">
    <property type="term" value="F:metal ion binding"/>
    <property type="evidence" value="ECO:0007669"/>
    <property type="project" value="UniProtKB-KW"/>
</dbReference>
<dbReference type="Gene3D" id="3.60.130.10">
    <property type="entry name" value="Clavaminate synthase-like"/>
    <property type="match status" value="1"/>
</dbReference>
<dbReference type="Proteomes" id="UP000193986">
    <property type="component" value="Unassembled WGS sequence"/>
</dbReference>
<evidence type="ECO:0000256" key="2">
    <source>
        <dbReference type="ARBA" id="ARBA00005896"/>
    </source>
</evidence>
<dbReference type="OrthoDB" id="93019at2759"/>
<keyword evidence="4 8" id="KW-0223">Dioxygenase</keyword>
<comment type="caution">
    <text evidence="8">The sequence shown here is derived from an EMBL/GenBank/DDBJ whole genome shotgun (WGS) entry which is preliminary data.</text>
</comment>
<comment type="similarity">
    <text evidence="2">Belongs to the TfdA dioxygenase family.</text>
</comment>
<keyword evidence="9" id="KW-1185">Reference proteome</keyword>
<feature type="domain" description="TauD/TfdA-like" evidence="7">
    <location>
        <begin position="54"/>
        <end position="406"/>
    </location>
</feature>
<evidence type="ECO:0000259" key="7">
    <source>
        <dbReference type="Pfam" id="PF02668"/>
    </source>
</evidence>
<evidence type="ECO:0000256" key="4">
    <source>
        <dbReference type="ARBA" id="ARBA00022964"/>
    </source>
</evidence>
<dbReference type="STRING" id="71784.A0A1Y2BKD3"/>
<keyword evidence="3" id="KW-0479">Metal-binding</keyword>
<dbReference type="InterPro" id="IPR042098">
    <property type="entry name" value="TauD-like_sf"/>
</dbReference>
<evidence type="ECO:0000256" key="3">
    <source>
        <dbReference type="ARBA" id="ARBA00022723"/>
    </source>
</evidence>
<reference evidence="8 9" key="1">
    <citation type="submission" date="2016-07" db="EMBL/GenBank/DDBJ databases">
        <title>Pervasive Adenine N6-methylation of Active Genes in Fungi.</title>
        <authorList>
            <consortium name="DOE Joint Genome Institute"/>
            <person name="Mondo S.J."/>
            <person name="Dannebaum R.O."/>
            <person name="Kuo R.C."/>
            <person name="Labutti K."/>
            <person name="Haridas S."/>
            <person name="Kuo A."/>
            <person name="Salamov A."/>
            <person name="Ahrendt S.R."/>
            <person name="Lipzen A."/>
            <person name="Sullivan W."/>
            <person name="Andreopoulos W.B."/>
            <person name="Clum A."/>
            <person name="Lindquist E."/>
            <person name="Daum C."/>
            <person name="Ramamoorthy G.K."/>
            <person name="Gryganskyi A."/>
            <person name="Culley D."/>
            <person name="Magnuson J.K."/>
            <person name="James T.Y."/>
            <person name="O'Malley M.A."/>
            <person name="Stajich J.E."/>
            <person name="Spatafora J.W."/>
            <person name="Visel A."/>
            <person name="Grigoriev I.V."/>
        </authorList>
    </citation>
    <scope>NUCLEOTIDE SEQUENCE [LARGE SCALE GENOMIC DNA]</scope>
    <source>
        <strain evidence="8 9">68-887.2</strain>
    </source>
</reference>
<name>A0A1Y2BKD3_9TREE</name>
<accession>A0A1Y2BKD3</accession>
<evidence type="ECO:0000256" key="1">
    <source>
        <dbReference type="ARBA" id="ARBA00001954"/>
    </source>
</evidence>
<dbReference type="InterPro" id="IPR003819">
    <property type="entry name" value="TauD/TfdA-like"/>
</dbReference>
<evidence type="ECO:0000256" key="5">
    <source>
        <dbReference type="ARBA" id="ARBA00023002"/>
    </source>
</evidence>